<dbReference type="Pfam" id="PF08615">
    <property type="entry name" value="RNase_H2_suC"/>
    <property type="match status" value="1"/>
</dbReference>
<feature type="compositionally biased region" description="Acidic residues" evidence="1">
    <location>
        <begin position="130"/>
        <end position="150"/>
    </location>
</feature>
<dbReference type="CDD" id="cd09271">
    <property type="entry name" value="RNase_H2-C"/>
    <property type="match status" value="1"/>
</dbReference>
<evidence type="ECO:0000313" key="3">
    <source>
        <dbReference type="Proteomes" id="UP001498771"/>
    </source>
</evidence>
<dbReference type="InterPro" id="IPR013924">
    <property type="entry name" value="RNase_H2_suC"/>
</dbReference>
<gene>
    <name evidence="2" type="ORF">BZA70DRAFT_297915</name>
</gene>
<accession>A0ABR1EXY7</accession>
<feature type="region of interest" description="Disordered" evidence="1">
    <location>
        <begin position="124"/>
        <end position="151"/>
    </location>
</feature>
<evidence type="ECO:0000313" key="2">
    <source>
        <dbReference type="EMBL" id="KAK7202456.1"/>
    </source>
</evidence>
<sequence length="207" mass="23777">MTTDKTSRKRAVLHIPHRLRSGASYPSVVHNIVPCKISHDGPANVKDYFKKRRLAAEAPRPCAAAAVEDERRKEREEEELYESYFRGRKFVGRRIALREKGFQGLVLPPPPDAVSQQFSEFDEYTRPGDDIYDDDEEEDESEMEEKELEAEWTPTSAFQEMYIWGHDAAPDPKLNPWIVAVDEWARFAQSIHDGLEPASDIKQDSTV</sequence>
<dbReference type="Proteomes" id="UP001498771">
    <property type="component" value="Unassembled WGS sequence"/>
</dbReference>
<dbReference type="PANTHER" id="PTHR47204">
    <property type="entry name" value="OS02G0168900 PROTEIN"/>
    <property type="match status" value="1"/>
</dbReference>
<proteinExistence type="predicted"/>
<dbReference type="PANTHER" id="PTHR47204:SF1">
    <property type="entry name" value="RIBONUCLEASE H2 SUBUNIT C"/>
    <property type="match status" value="1"/>
</dbReference>
<dbReference type="EMBL" id="JBBJBU010000017">
    <property type="protein sequence ID" value="KAK7202456.1"/>
    <property type="molecule type" value="Genomic_DNA"/>
</dbReference>
<organism evidence="2 3">
    <name type="scientific">Myxozyma melibiosi</name>
    <dbReference type="NCBI Taxonomy" id="54550"/>
    <lineage>
        <taxon>Eukaryota</taxon>
        <taxon>Fungi</taxon>
        <taxon>Dikarya</taxon>
        <taxon>Ascomycota</taxon>
        <taxon>Saccharomycotina</taxon>
        <taxon>Lipomycetes</taxon>
        <taxon>Lipomycetales</taxon>
        <taxon>Lipomycetaceae</taxon>
        <taxon>Myxozyma</taxon>
    </lineage>
</organism>
<protein>
    <submittedName>
        <fullName evidence="2">Ribonuclease H2 non-catalytic subunit-domain-containing protein</fullName>
    </submittedName>
</protein>
<dbReference type="GeneID" id="90040094"/>
<dbReference type="RefSeq" id="XP_064765489.1">
    <property type="nucleotide sequence ID" value="XM_064914582.1"/>
</dbReference>
<name>A0ABR1EXY7_9ASCO</name>
<dbReference type="Gene3D" id="2.40.128.680">
    <property type="match status" value="1"/>
</dbReference>
<comment type="caution">
    <text evidence="2">The sequence shown here is derived from an EMBL/GenBank/DDBJ whole genome shotgun (WGS) entry which is preliminary data.</text>
</comment>
<evidence type="ECO:0000256" key="1">
    <source>
        <dbReference type="SAM" id="MobiDB-lite"/>
    </source>
</evidence>
<reference evidence="2 3" key="1">
    <citation type="submission" date="2024-03" db="EMBL/GenBank/DDBJ databases">
        <title>Genome-scale model development and genomic sequencing of the oleaginous clade Lipomyces.</title>
        <authorList>
            <consortium name="Lawrence Berkeley National Laboratory"/>
            <person name="Czajka J.J."/>
            <person name="Han Y."/>
            <person name="Kim J."/>
            <person name="Mondo S.J."/>
            <person name="Hofstad B.A."/>
            <person name="Robles A."/>
            <person name="Haridas S."/>
            <person name="Riley R."/>
            <person name="LaButti K."/>
            <person name="Pangilinan J."/>
            <person name="Andreopoulos W."/>
            <person name="Lipzen A."/>
            <person name="Yan J."/>
            <person name="Wang M."/>
            <person name="Ng V."/>
            <person name="Grigoriev I.V."/>
            <person name="Spatafora J.W."/>
            <person name="Magnuson J.K."/>
            <person name="Baker S.E."/>
            <person name="Pomraning K.R."/>
        </authorList>
    </citation>
    <scope>NUCLEOTIDE SEQUENCE [LARGE SCALE GENOMIC DNA]</scope>
    <source>
        <strain evidence="2 3">Phaff 52-87</strain>
    </source>
</reference>
<keyword evidence="3" id="KW-1185">Reference proteome</keyword>